<feature type="transmembrane region" description="Helical" evidence="1">
    <location>
        <begin position="12"/>
        <end position="36"/>
    </location>
</feature>
<dbReference type="NCBIfam" id="TIGR02532">
    <property type="entry name" value="IV_pilin_GFxxxE"/>
    <property type="match status" value="1"/>
</dbReference>
<evidence type="ECO:0000313" key="3">
    <source>
        <dbReference type="Proteomes" id="UP000182743"/>
    </source>
</evidence>
<dbReference type="PROSITE" id="PS00409">
    <property type="entry name" value="PROKAR_NTER_METHYL"/>
    <property type="match status" value="1"/>
</dbReference>
<evidence type="ECO:0000313" key="2">
    <source>
        <dbReference type="EMBL" id="OIQ07685.1"/>
    </source>
</evidence>
<organism evidence="2 3">
    <name type="scientific">Neomoorella thermoacetica</name>
    <name type="common">Clostridium thermoaceticum</name>
    <dbReference type="NCBI Taxonomy" id="1525"/>
    <lineage>
        <taxon>Bacteria</taxon>
        <taxon>Bacillati</taxon>
        <taxon>Bacillota</taxon>
        <taxon>Clostridia</taxon>
        <taxon>Neomoorellales</taxon>
        <taxon>Neomoorellaceae</taxon>
        <taxon>Neomoorella</taxon>
    </lineage>
</organism>
<proteinExistence type="predicted"/>
<accession>A0A1J5JEN0</accession>
<keyword evidence="1" id="KW-0472">Membrane</keyword>
<dbReference type="InterPro" id="IPR012902">
    <property type="entry name" value="N_methyl_site"/>
</dbReference>
<sequence>MAVRLVGGQKGFTLVEVVVALALLALLASTVLTLYLQAIVSWRQQEQAMDVQDNLRVAMDRMGREARQARSIKVYTHRIYTYENPPILVLNEGIQNEEIHYYQAGSNLYRVWQGISNPLAGRINTIGFQYDATNRILKIELEGISESGRTITLSTTISQRYNP</sequence>
<reference evidence="2 3" key="1">
    <citation type="submission" date="2016-08" db="EMBL/GenBank/DDBJ databases">
        <title>Genome-based comparison of Moorella thermoacetic strains.</title>
        <authorList>
            <person name="Poehlein A."/>
            <person name="Bengelsdorf F.R."/>
            <person name="Esser C."/>
            <person name="Duerre P."/>
            <person name="Daniel R."/>
        </authorList>
    </citation>
    <scope>NUCLEOTIDE SEQUENCE [LARGE SCALE GENOMIC DNA]</scope>
    <source>
        <strain evidence="2 3">DSM 11768</strain>
    </source>
</reference>
<dbReference type="Pfam" id="PF07963">
    <property type="entry name" value="N_methyl"/>
    <property type="match status" value="1"/>
</dbReference>
<name>A0A1J5JEN0_NEOTH</name>
<dbReference type="SUPFAM" id="SSF54523">
    <property type="entry name" value="Pili subunits"/>
    <property type="match status" value="1"/>
</dbReference>
<dbReference type="Proteomes" id="UP000182743">
    <property type="component" value="Unassembled WGS sequence"/>
</dbReference>
<comment type="caution">
    <text evidence="2">The sequence shown here is derived from an EMBL/GenBank/DDBJ whole genome shotgun (WGS) entry which is preliminary data.</text>
</comment>
<keyword evidence="1" id="KW-0812">Transmembrane</keyword>
<evidence type="ECO:0000256" key="1">
    <source>
        <dbReference type="SAM" id="Phobius"/>
    </source>
</evidence>
<dbReference type="InterPro" id="IPR045584">
    <property type="entry name" value="Pilin-like"/>
</dbReference>
<protein>
    <recommendedName>
        <fullName evidence="4">Prepilin-type N-terminal cleavage/methylation domain-containing protein</fullName>
    </recommendedName>
</protein>
<keyword evidence="1" id="KW-1133">Transmembrane helix</keyword>
<dbReference type="EMBL" id="MIHH01000034">
    <property type="protein sequence ID" value="OIQ07685.1"/>
    <property type="molecule type" value="Genomic_DNA"/>
</dbReference>
<evidence type="ECO:0008006" key="4">
    <source>
        <dbReference type="Google" id="ProtNLM"/>
    </source>
</evidence>
<dbReference type="AlphaFoldDB" id="A0A1J5JEN0"/>
<gene>
    <name evidence="2" type="ORF">MOOR_27130</name>
</gene>